<proteinExistence type="predicted"/>
<evidence type="ECO:0000313" key="1">
    <source>
        <dbReference type="EMBL" id="KJV66802.1"/>
    </source>
</evidence>
<comment type="caution">
    <text evidence="1">The sequence shown here is derived from an EMBL/GenBank/DDBJ whole genome shotgun (WGS) entry which is preliminary data.</text>
</comment>
<reference evidence="1 2" key="1">
    <citation type="submission" date="2015-01" db="EMBL/GenBank/DDBJ databases">
        <title>Genome Sequencing of Rickettsiales.</title>
        <authorList>
            <person name="Daugherty S.C."/>
            <person name="Su Q."/>
            <person name="Abolude K."/>
            <person name="Beier-Sexton M."/>
            <person name="Carlyon J.A."/>
            <person name="Carter R."/>
            <person name="Day N.P."/>
            <person name="Dumler S.J."/>
            <person name="Dyachenko V."/>
            <person name="Godinez A."/>
            <person name="Kurtti T.J."/>
            <person name="Lichay M."/>
            <person name="Mullins K.E."/>
            <person name="Ott S."/>
            <person name="Pappas-Brown V."/>
            <person name="Paris D.H."/>
            <person name="Patel P."/>
            <person name="Richards A.L."/>
            <person name="Sadzewicz L."/>
            <person name="Sears K."/>
            <person name="Seidman D."/>
            <person name="Sengamalay N."/>
            <person name="Stenos J."/>
            <person name="Tallon L.J."/>
            <person name="Vincent G."/>
            <person name="Fraser C.M."/>
            <person name="Munderloh U."/>
            <person name="Dunning-Hotopp J.C."/>
        </authorList>
    </citation>
    <scope>NUCLEOTIDE SEQUENCE [LARGE SCALE GENOMIC DNA]</scope>
    <source>
        <strain evidence="1 2">ApNP</strain>
    </source>
</reference>
<gene>
    <name evidence="1" type="ORF">APHNP_1800</name>
</gene>
<sequence length="39" mass="4483">MRSSGDLMYHGSIMVMRQLLLETNLNRGLGCKKMRCELP</sequence>
<dbReference type="EMBL" id="LANW01000001">
    <property type="protein sequence ID" value="KJV66802.1"/>
    <property type="molecule type" value="Genomic_DNA"/>
</dbReference>
<protein>
    <submittedName>
        <fullName evidence="1">Uncharacterized protein</fullName>
    </submittedName>
</protein>
<dbReference type="AlphaFoldDB" id="A0A0F3NGH0"/>
<evidence type="ECO:0000313" key="2">
    <source>
        <dbReference type="Proteomes" id="UP000033385"/>
    </source>
</evidence>
<name>A0A0F3NGH0_ANAPH</name>
<organism evidence="1 2">
    <name type="scientific">Anaplasma phagocytophilum str. ApNP</name>
    <dbReference type="NCBI Taxonomy" id="1359153"/>
    <lineage>
        <taxon>Bacteria</taxon>
        <taxon>Pseudomonadati</taxon>
        <taxon>Pseudomonadota</taxon>
        <taxon>Alphaproteobacteria</taxon>
        <taxon>Rickettsiales</taxon>
        <taxon>Anaplasmataceae</taxon>
        <taxon>Anaplasma</taxon>
        <taxon>phagocytophilum group</taxon>
    </lineage>
</organism>
<accession>A0A0F3NGH0</accession>
<dbReference type="Proteomes" id="UP000033385">
    <property type="component" value="Unassembled WGS sequence"/>
</dbReference>
<dbReference type="PATRIC" id="fig|1359153.3.peg.1841"/>